<feature type="domain" description="Integrase catalytic" evidence="1">
    <location>
        <begin position="591"/>
        <end position="784"/>
    </location>
</feature>
<dbReference type="InterPro" id="IPR008042">
    <property type="entry name" value="Retrotrans_Pao"/>
</dbReference>
<dbReference type="InterPro" id="IPR036397">
    <property type="entry name" value="RNaseH_sf"/>
</dbReference>
<keyword evidence="3" id="KW-1185">Reference proteome</keyword>
<protein>
    <recommendedName>
        <fullName evidence="1">Integrase catalytic domain-containing protein</fullName>
    </recommendedName>
</protein>
<dbReference type="Gene3D" id="3.30.420.10">
    <property type="entry name" value="Ribonuclease H-like superfamily/Ribonuclease H"/>
    <property type="match status" value="1"/>
</dbReference>
<dbReference type="EMBL" id="NHOQ01001721">
    <property type="protein sequence ID" value="PWA22445.1"/>
    <property type="molecule type" value="Genomic_DNA"/>
</dbReference>
<gene>
    <name evidence="2" type="ORF">CCH79_00020932</name>
</gene>
<evidence type="ECO:0000313" key="3">
    <source>
        <dbReference type="Proteomes" id="UP000250572"/>
    </source>
</evidence>
<feature type="non-terminal residue" evidence="2">
    <location>
        <position position="861"/>
    </location>
</feature>
<comment type="caution">
    <text evidence="2">The sequence shown here is derived from an EMBL/GenBank/DDBJ whole genome shotgun (WGS) entry which is preliminary data.</text>
</comment>
<evidence type="ECO:0000259" key="1">
    <source>
        <dbReference type="PROSITE" id="PS50994"/>
    </source>
</evidence>
<dbReference type="InterPro" id="IPR043502">
    <property type="entry name" value="DNA/RNA_pol_sf"/>
</dbReference>
<accession>A0A315VG88</accession>
<dbReference type="Proteomes" id="UP000250572">
    <property type="component" value="Unassembled WGS sequence"/>
</dbReference>
<name>A0A315VG88_GAMAF</name>
<dbReference type="GO" id="GO:0003676">
    <property type="term" value="F:nucleic acid binding"/>
    <property type="evidence" value="ECO:0007669"/>
    <property type="project" value="InterPro"/>
</dbReference>
<sequence>MFKNNHAELAPPLSENEERWYLPIFGVYHPRKPKQIRVVFDSSSQFNGISLNDVLLTGPDLNNTLLGVLIRFREEAIAFTADIEQMFYCFLVKDEDRNFLRFLWFEDNDLSRNIVEYRMRVHVFGNRPSPAVAINGLHQSVQGGEFHVDSDVQHFVMNDFYVDDGLKSLPTTESAISLLKRTRDVLSKSNLRLHKIAANSKEVMEAFPPSDRASDLKELDLDVDHLPMQRSLGLCWNLQTDCFHFSVSKEIKPYTRRGVLSTINSLYDPLGFAAPVTIQGKAILRELTTGSGDWDAPLPKEGEEAWIAWRATLNELSQLPIPRLYTKMSPSAADKKELCVFCDASTKAIAAVAYLKVTDGEEVSERSYDLVEPDADPDVRPLASALSTTTSSDHLGSQRFARFSSWKSLTCAVARLVHIARLFHVKTARSNSCRGWHYCNAHVSVEERNQASAMIIKAVQEETYSQEIKCIQEQKRMPQGSPLKNLDPFIAMDGLLKVGGRLQHSNLGQSEKTPVIIPAQHHIATLIIRHHHEQVHHQGRLFTEGAIRSAGFWIIGGKRKTSSVIHHCVVCRRLRAPVSVQKMADLPAARLSTDPPFTHIGLDVFGPWIICSRRTRGGLSHSKRWAVIFTCMSVRAIHIEVIESLESSSFINAFRRFIAVRGPVKHIYSDRGTNFIGACKEMKIPSNMDDTTVRTYLSDQGCVWTFNPPHASHFGGTWERMIGLARRILDSMFLQMKDKLSHEVLTTFMAEVTAIINARPLVPVTTDPDDSFILTPAALLTQKINIVSPPAGEFGASDLYKRQWRQVQHLSNTFWDRWRKQFLPILQPRRKWLVTQPNITPGSVVLLKTIQLARNEWPLGL</sequence>
<dbReference type="AlphaFoldDB" id="A0A315VG88"/>
<dbReference type="InterPro" id="IPR012337">
    <property type="entry name" value="RNaseH-like_sf"/>
</dbReference>
<evidence type="ECO:0000313" key="2">
    <source>
        <dbReference type="EMBL" id="PWA22445.1"/>
    </source>
</evidence>
<dbReference type="PROSITE" id="PS50994">
    <property type="entry name" value="INTEGRASE"/>
    <property type="match status" value="1"/>
</dbReference>
<dbReference type="Pfam" id="PF18701">
    <property type="entry name" value="DUF5641"/>
    <property type="match status" value="1"/>
</dbReference>
<dbReference type="SUPFAM" id="SSF53098">
    <property type="entry name" value="Ribonuclease H-like"/>
    <property type="match status" value="1"/>
</dbReference>
<reference evidence="2 3" key="1">
    <citation type="journal article" date="2018" name="G3 (Bethesda)">
        <title>A High-Quality Reference Genome for the Invasive Mosquitofish Gambusia affinis Using a Chicago Library.</title>
        <authorList>
            <person name="Hoffberg S.L."/>
            <person name="Troendle N.J."/>
            <person name="Glenn T.C."/>
            <person name="Mahmud O."/>
            <person name="Louha S."/>
            <person name="Chalopin D."/>
            <person name="Bennetzen J.L."/>
            <person name="Mauricio R."/>
        </authorList>
    </citation>
    <scope>NUCLEOTIDE SEQUENCE [LARGE SCALE GENOMIC DNA]</scope>
    <source>
        <strain evidence="2">NE01/NJP1002.9</strain>
        <tissue evidence="2">Muscle</tissue>
    </source>
</reference>
<dbReference type="GO" id="GO:0015074">
    <property type="term" value="P:DNA integration"/>
    <property type="evidence" value="ECO:0007669"/>
    <property type="project" value="InterPro"/>
</dbReference>
<organism evidence="2 3">
    <name type="scientific">Gambusia affinis</name>
    <name type="common">Western mosquitofish</name>
    <name type="synonym">Heterandria affinis</name>
    <dbReference type="NCBI Taxonomy" id="33528"/>
    <lineage>
        <taxon>Eukaryota</taxon>
        <taxon>Metazoa</taxon>
        <taxon>Chordata</taxon>
        <taxon>Craniata</taxon>
        <taxon>Vertebrata</taxon>
        <taxon>Euteleostomi</taxon>
        <taxon>Actinopterygii</taxon>
        <taxon>Neopterygii</taxon>
        <taxon>Teleostei</taxon>
        <taxon>Neoteleostei</taxon>
        <taxon>Acanthomorphata</taxon>
        <taxon>Ovalentaria</taxon>
        <taxon>Atherinomorphae</taxon>
        <taxon>Cyprinodontiformes</taxon>
        <taxon>Poeciliidae</taxon>
        <taxon>Poeciliinae</taxon>
        <taxon>Gambusia</taxon>
    </lineage>
</organism>
<dbReference type="InterPro" id="IPR001584">
    <property type="entry name" value="Integrase_cat-core"/>
</dbReference>
<dbReference type="PANTHER" id="PTHR47331">
    <property type="entry name" value="PHD-TYPE DOMAIN-CONTAINING PROTEIN"/>
    <property type="match status" value="1"/>
</dbReference>
<dbReference type="InterPro" id="IPR040676">
    <property type="entry name" value="DUF5641"/>
</dbReference>
<dbReference type="SUPFAM" id="SSF56672">
    <property type="entry name" value="DNA/RNA polymerases"/>
    <property type="match status" value="1"/>
</dbReference>
<dbReference type="CDD" id="cd01644">
    <property type="entry name" value="RT_pepA17"/>
    <property type="match status" value="1"/>
</dbReference>
<dbReference type="PANTHER" id="PTHR47331:SF6">
    <property type="entry name" value="DOUBLECORTIN DOMAIN-CONTAINING PROTEIN"/>
    <property type="match status" value="1"/>
</dbReference>
<proteinExistence type="predicted"/>
<dbReference type="Pfam" id="PF05380">
    <property type="entry name" value="Peptidase_A17"/>
    <property type="match status" value="1"/>
</dbReference>